<comment type="caution">
    <text evidence="7">The sequence shown here is derived from an EMBL/GenBank/DDBJ whole genome shotgun (WGS) entry which is preliminary data.</text>
</comment>
<dbReference type="GO" id="GO:0004252">
    <property type="term" value="F:serine-type endopeptidase activity"/>
    <property type="evidence" value="ECO:0007669"/>
    <property type="project" value="InterPro"/>
</dbReference>
<dbReference type="Pfam" id="PF00082">
    <property type="entry name" value="Peptidase_S8"/>
    <property type="match status" value="1"/>
</dbReference>
<dbReference type="PANTHER" id="PTHR43806">
    <property type="entry name" value="PEPTIDASE S8"/>
    <property type="match status" value="1"/>
</dbReference>
<protein>
    <submittedName>
        <fullName evidence="7">Peptidase S8/S53 domain-containing protein</fullName>
    </submittedName>
</protein>
<dbReference type="InterPro" id="IPR036852">
    <property type="entry name" value="Peptidase_S8/S53_dom_sf"/>
</dbReference>
<feature type="domain" description="Peptidase S8/S53" evidence="6">
    <location>
        <begin position="2"/>
        <end position="223"/>
    </location>
</feature>
<evidence type="ECO:0000259" key="6">
    <source>
        <dbReference type="Pfam" id="PF00082"/>
    </source>
</evidence>
<dbReference type="Proteomes" id="UP000758603">
    <property type="component" value="Unassembled WGS sequence"/>
</dbReference>
<evidence type="ECO:0000256" key="2">
    <source>
        <dbReference type="ARBA" id="ARBA00022670"/>
    </source>
</evidence>
<dbReference type="GO" id="GO:0006508">
    <property type="term" value="P:proteolysis"/>
    <property type="evidence" value="ECO:0007669"/>
    <property type="project" value="UniProtKB-KW"/>
</dbReference>
<dbReference type="PANTHER" id="PTHR43806:SF58">
    <property type="entry name" value="ALKALINE PROTEASE 1-RELATED"/>
    <property type="match status" value="1"/>
</dbReference>
<comment type="similarity">
    <text evidence="1 5">Belongs to the peptidase S8 family.</text>
</comment>
<dbReference type="EMBL" id="JAGPXC010000006">
    <property type="protein sequence ID" value="KAH6651945.1"/>
    <property type="molecule type" value="Genomic_DNA"/>
</dbReference>
<keyword evidence="8" id="KW-1185">Reference proteome</keyword>
<evidence type="ECO:0000256" key="1">
    <source>
        <dbReference type="ARBA" id="ARBA00011073"/>
    </source>
</evidence>
<dbReference type="PROSITE" id="PS00138">
    <property type="entry name" value="SUBTILASE_SER"/>
    <property type="match status" value="1"/>
</dbReference>
<dbReference type="AlphaFoldDB" id="A0A9P8ZVE5"/>
<dbReference type="InterPro" id="IPR000209">
    <property type="entry name" value="Peptidase_S8/S53_dom"/>
</dbReference>
<reference evidence="7" key="1">
    <citation type="journal article" date="2021" name="Nat. Commun.">
        <title>Genetic determinants of endophytism in the Arabidopsis root mycobiome.</title>
        <authorList>
            <person name="Mesny F."/>
            <person name="Miyauchi S."/>
            <person name="Thiergart T."/>
            <person name="Pickel B."/>
            <person name="Atanasova L."/>
            <person name="Karlsson M."/>
            <person name="Huettel B."/>
            <person name="Barry K.W."/>
            <person name="Haridas S."/>
            <person name="Chen C."/>
            <person name="Bauer D."/>
            <person name="Andreopoulos W."/>
            <person name="Pangilinan J."/>
            <person name="LaButti K."/>
            <person name="Riley R."/>
            <person name="Lipzen A."/>
            <person name="Clum A."/>
            <person name="Drula E."/>
            <person name="Henrissat B."/>
            <person name="Kohler A."/>
            <person name="Grigoriev I.V."/>
            <person name="Martin F.M."/>
            <person name="Hacquard S."/>
        </authorList>
    </citation>
    <scope>NUCLEOTIDE SEQUENCE</scope>
    <source>
        <strain evidence="7">MPI-SDFR-AT-0073</strain>
    </source>
</reference>
<keyword evidence="3" id="KW-0378">Hydrolase</keyword>
<name>A0A9P8ZVE5_9PEZI</name>
<evidence type="ECO:0000256" key="3">
    <source>
        <dbReference type="ARBA" id="ARBA00022801"/>
    </source>
</evidence>
<organism evidence="7 8">
    <name type="scientific">Truncatella angustata</name>
    <dbReference type="NCBI Taxonomy" id="152316"/>
    <lineage>
        <taxon>Eukaryota</taxon>
        <taxon>Fungi</taxon>
        <taxon>Dikarya</taxon>
        <taxon>Ascomycota</taxon>
        <taxon>Pezizomycotina</taxon>
        <taxon>Sordariomycetes</taxon>
        <taxon>Xylariomycetidae</taxon>
        <taxon>Amphisphaeriales</taxon>
        <taxon>Sporocadaceae</taxon>
        <taxon>Truncatella</taxon>
    </lineage>
</organism>
<dbReference type="Gene3D" id="3.40.50.200">
    <property type="entry name" value="Peptidase S8/S53 domain"/>
    <property type="match status" value="1"/>
</dbReference>
<dbReference type="RefSeq" id="XP_045956223.1">
    <property type="nucleotide sequence ID" value="XM_046107676.1"/>
</dbReference>
<keyword evidence="2" id="KW-0645">Protease</keyword>
<evidence type="ECO:0000313" key="7">
    <source>
        <dbReference type="EMBL" id="KAH6651945.1"/>
    </source>
</evidence>
<keyword evidence="4" id="KW-0720">Serine protease</keyword>
<accession>A0A9P8ZVE5</accession>
<proteinExistence type="inferred from homology"/>
<dbReference type="PROSITE" id="PS51892">
    <property type="entry name" value="SUBTILASE"/>
    <property type="match status" value="1"/>
</dbReference>
<gene>
    <name evidence="7" type="ORF">BKA67DRAFT_660723</name>
</gene>
<dbReference type="InterPro" id="IPR050131">
    <property type="entry name" value="Peptidase_S8_subtilisin-like"/>
</dbReference>
<dbReference type="SUPFAM" id="SSF52743">
    <property type="entry name" value="Subtilisin-like"/>
    <property type="match status" value="1"/>
</dbReference>
<dbReference type="OrthoDB" id="4687275at2759"/>
<evidence type="ECO:0000313" key="8">
    <source>
        <dbReference type="Proteomes" id="UP000758603"/>
    </source>
</evidence>
<dbReference type="InterPro" id="IPR023828">
    <property type="entry name" value="Peptidase_S8_Ser-AS"/>
</dbReference>
<evidence type="ECO:0000256" key="4">
    <source>
        <dbReference type="ARBA" id="ARBA00022825"/>
    </source>
</evidence>
<evidence type="ECO:0000256" key="5">
    <source>
        <dbReference type="PROSITE-ProRule" id="PRU01240"/>
    </source>
</evidence>
<sequence length="246" mass="27232">MTHGTGVAAYLAGDHLGVIHNANLIGIYAGLLNVPNAYGVPEQEKTLEYLLMIMDDVIERQLQGKAIINFSFSFEPSDQKDLVQDQLIRKAIVELLDRPDKLQVVLVTASGNEGEPDNLYIAHLPAVLAEKETHDVIVVGSTTIDGTRSEWSQFEDWITTHAPGEGLITATQTWLDLNTAMDGTSISSPKVAGLAAYFRGLPLLPKWACQLTNPRTVKALIRHFHKPLWTLEDIEDREDWEIVPVA</sequence>
<comment type="caution">
    <text evidence="5">Lacks conserved residue(s) required for the propagation of feature annotation.</text>
</comment>
<dbReference type="GeneID" id="70136567"/>